<keyword evidence="2" id="KW-1185">Reference proteome</keyword>
<dbReference type="EMBL" id="JBHSJE010000001">
    <property type="protein sequence ID" value="MFC4976841.1"/>
    <property type="molecule type" value="Genomic_DNA"/>
</dbReference>
<comment type="caution">
    <text evidence="1">The sequence shown here is derived from an EMBL/GenBank/DDBJ whole genome shotgun (WGS) entry which is preliminary data.</text>
</comment>
<dbReference type="GeneID" id="31236037"/>
<protein>
    <recommendedName>
        <fullName evidence="3">GIY-YIG nuclease family protein</fullName>
    </recommendedName>
</protein>
<evidence type="ECO:0008006" key="3">
    <source>
        <dbReference type="Google" id="ProtNLM"/>
    </source>
</evidence>
<organism evidence="1 2">
    <name type="scientific">Streptomyces atroolivaceus</name>
    <dbReference type="NCBI Taxonomy" id="66869"/>
    <lineage>
        <taxon>Bacteria</taxon>
        <taxon>Bacillati</taxon>
        <taxon>Actinomycetota</taxon>
        <taxon>Actinomycetes</taxon>
        <taxon>Kitasatosporales</taxon>
        <taxon>Streptomycetaceae</taxon>
        <taxon>Streptomyces</taxon>
    </lineage>
</organism>
<proteinExistence type="predicted"/>
<dbReference type="RefSeq" id="WP_033304069.1">
    <property type="nucleotide sequence ID" value="NZ_JBHSJE010000001.1"/>
</dbReference>
<sequence length="172" mass="19921">MSVHFGDFSDFSDWDFRQLDPAYDDLAAAQDRMRDARRRDASPTAEDIQALMRACWQRINELRHPQNPGGDRLYVLAFEGPHPYVKVGRSTDLELKNRLVKHEHDAAIQFSILFDAWVSESCPDAYPWEQRVLARLDTVVAASPHVTKMFEEYYYGLPFRQAVLAAEMEQDL</sequence>
<dbReference type="Proteomes" id="UP001595908">
    <property type="component" value="Unassembled WGS sequence"/>
</dbReference>
<evidence type="ECO:0000313" key="2">
    <source>
        <dbReference type="Proteomes" id="UP001595908"/>
    </source>
</evidence>
<reference evidence="2" key="1">
    <citation type="journal article" date="2019" name="Int. J. Syst. Evol. Microbiol.">
        <title>The Global Catalogue of Microorganisms (GCM) 10K type strain sequencing project: providing services to taxonomists for standard genome sequencing and annotation.</title>
        <authorList>
            <consortium name="The Broad Institute Genomics Platform"/>
            <consortium name="The Broad Institute Genome Sequencing Center for Infectious Disease"/>
            <person name="Wu L."/>
            <person name="Ma J."/>
        </authorList>
    </citation>
    <scope>NUCLEOTIDE SEQUENCE [LARGE SCALE GENOMIC DNA]</scope>
    <source>
        <strain evidence="2">ICMP 257</strain>
    </source>
</reference>
<name>A0ABV9UYL1_STRAZ</name>
<gene>
    <name evidence="1" type="ORF">ACFPL4_00485</name>
</gene>
<evidence type="ECO:0000313" key="1">
    <source>
        <dbReference type="EMBL" id="MFC4976841.1"/>
    </source>
</evidence>
<accession>A0ABV9UYL1</accession>